<dbReference type="OrthoDB" id="7926308at2"/>
<evidence type="ECO:0000256" key="1">
    <source>
        <dbReference type="SAM" id="Phobius"/>
    </source>
</evidence>
<dbReference type="AlphaFoldDB" id="A0A9P2RZT1"/>
<name>A0A9P2RZT1_BARTA</name>
<accession>A0A9P2RZT1</accession>
<organism evidence="2 3">
    <name type="scientific">Bartonella taylorii 8TBB</name>
    <dbReference type="NCBI Taxonomy" id="1094560"/>
    <lineage>
        <taxon>Bacteria</taxon>
        <taxon>Pseudomonadati</taxon>
        <taxon>Pseudomonadota</taxon>
        <taxon>Alphaproteobacteria</taxon>
        <taxon>Hyphomicrobiales</taxon>
        <taxon>Bartonellaceae</taxon>
        <taxon>Bartonella</taxon>
    </lineage>
</organism>
<dbReference type="Proteomes" id="UP000002648">
    <property type="component" value="Unassembled WGS sequence"/>
</dbReference>
<protein>
    <submittedName>
        <fullName evidence="2">Uncharacterized protein</fullName>
    </submittedName>
</protein>
<keyword evidence="1" id="KW-0472">Membrane</keyword>
<evidence type="ECO:0000313" key="2">
    <source>
        <dbReference type="EMBL" id="EJF95917.1"/>
    </source>
</evidence>
<proteinExistence type="predicted"/>
<evidence type="ECO:0000313" key="3">
    <source>
        <dbReference type="Proteomes" id="UP000002648"/>
    </source>
</evidence>
<dbReference type="RefSeq" id="WP_004859274.1">
    <property type="nucleotide sequence ID" value="NZ_JH725051.1"/>
</dbReference>
<comment type="caution">
    <text evidence="2">The sequence shown here is derived from an EMBL/GenBank/DDBJ whole genome shotgun (WGS) entry which is preliminary data.</text>
</comment>
<gene>
    <name evidence="2" type="ORF">ME9_00760</name>
</gene>
<dbReference type="EMBL" id="AIMD01000024">
    <property type="protein sequence ID" value="EJF95917.1"/>
    <property type="molecule type" value="Genomic_DNA"/>
</dbReference>
<keyword evidence="1" id="KW-0812">Transmembrane</keyword>
<feature type="transmembrane region" description="Helical" evidence="1">
    <location>
        <begin position="12"/>
        <end position="33"/>
    </location>
</feature>
<sequence length="124" mass="14213">MLFLHLYCKKENFLPFATWFLLSSFGILLVNNLGTRTYWLKQPQASNVVKTNTLELHNKHAQLRVATTEKKKFGILHTDPVLPISAFQNISALKRFLMNAVIICKQLGNLQTQFFLNKRAPPLG</sequence>
<reference evidence="2 3" key="1">
    <citation type="submission" date="2012-03" db="EMBL/GenBank/DDBJ databases">
        <title>The Genome Sequence of Bartonella taylorii 8TBB.</title>
        <authorList>
            <consortium name="The Broad Institute Genome Sequencing Platform"/>
            <consortium name="The Broad Institute Genome Sequencing Center for Infectious Disease"/>
            <person name="Feldgarden M."/>
            <person name="Kirby J."/>
            <person name="Kosoy M."/>
            <person name="Birtles R."/>
            <person name="Probert W.S."/>
            <person name="Chiaraviglio L."/>
            <person name="Young S.K."/>
            <person name="Zeng Q."/>
            <person name="Gargeya S."/>
            <person name="Fitzgerald M."/>
            <person name="Haas B."/>
            <person name="Abouelleil A."/>
            <person name="Alvarado L."/>
            <person name="Arachchi H.M."/>
            <person name="Berlin A."/>
            <person name="Chapman S.B."/>
            <person name="Gearin G."/>
            <person name="Goldberg J."/>
            <person name="Griggs A."/>
            <person name="Gujja S."/>
            <person name="Hansen M."/>
            <person name="Heiman D."/>
            <person name="Howarth C."/>
            <person name="Larimer J."/>
            <person name="Lui A."/>
            <person name="MacDonald P.J.P."/>
            <person name="McCowen C."/>
            <person name="Montmayeur A."/>
            <person name="Murphy C."/>
            <person name="Neiman D."/>
            <person name="Pearson M."/>
            <person name="Priest M."/>
            <person name="Roberts A."/>
            <person name="Saif S."/>
            <person name="Shea T."/>
            <person name="Sisk P."/>
            <person name="Stolte C."/>
            <person name="Sykes S."/>
            <person name="Wortman J."/>
            <person name="Nusbaum C."/>
            <person name="Birren B."/>
        </authorList>
    </citation>
    <scope>NUCLEOTIDE SEQUENCE [LARGE SCALE GENOMIC DNA]</scope>
    <source>
        <strain evidence="2 3">8TBB</strain>
    </source>
</reference>
<keyword evidence="1" id="KW-1133">Transmembrane helix</keyword>
<keyword evidence="3" id="KW-1185">Reference proteome</keyword>